<dbReference type="PROSITE" id="PS00375">
    <property type="entry name" value="UDPGT"/>
    <property type="match status" value="1"/>
</dbReference>
<dbReference type="FunFam" id="3.40.50.2000:FF:000134">
    <property type="entry name" value="UDP-glucuronosyltransferase 2A2 isoform X1"/>
    <property type="match status" value="1"/>
</dbReference>
<dbReference type="InParanoid" id="F7IGM7"/>
<keyword evidence="7" id="KW-0732">Signal</keyword>
<feature type="signal peptide" evidence="7">
    <location>
        <begin position="1"/>
        <end position="20"/>
    </location>
</feature>
<organism evidence="8 9">
    <name type="scientific">Callithrix jacchus</name>
    <name type="common">White-tufted-ear marmoset</name>
    <name type="synonym">Simia Jacchus</name>
    <dbReference type="NCBI Taxonomy" id="9483"/>
    <lineage>
        <taxon>Eukaryota</taxon>
        <taxon>Metazoa</taxon>
        <taxon>Chordata</taxon>
        <taxon>Craniata</taxon>
        <taxon>Vertebrata</taxon>
        <taxon>Euteleostomi</taxon>
        <taxon>Mammalia</taxon>
        <taxon>Eutheria</taxon>
        <taxon>Euarchontoglires</taxon>
        <taxon>Primates</taxon>
        <taxon>Haplorrhini</taxon>
        <taxon>Platyrrhini</taxon>
        <taxon>Cebidae</taxon>
        <taxon>Callitrichinae</taxon>
        <taxon>Callithrix</taxon>
        <taxon>Callithrix</taxon>
    </lineage>
</organism>
<dbReference type="Ensembl" id="ENSCJAT00000027593.5">
    <property type="protein sequence ID" value="ENSCJAP00000026111.3"/>
    <property type="gene ID" value="ENSCJAG00000014192.5"/>
</dbReference>
<dbReference type="GO" id="GO:0008206">
    <property type="term" value="P:bile acid metabolic process"/>
    <property type="evidence" value="ECO:0007669"/>
    <property type="project" value="Ensembl"/>
</dbReference>
<dbReference type="GO" id="GO:0009608">
    <property type="term" value="P:response to symbiont"/>
    <property type="evidence" value="ECO:0007669"/>
    <property type="project" value="Ensembl"/>
</dbReference>
<reference evidence="8" key="2">
    <citation type="submission" date="2025-08" db="UniProtKB">
        <authorList>
            <consortium name="Ensembl"/>
        </authorList>
    </citation>
    <scope>IDENTIFICATION</scope>
</reference>
<dbReference type="AlphaFoldDB" id="F7IGM7"/>
<name>F7IGM7_CALJA</name>
<keyword evidence="2" id="KW-0328">Glycosyltransferase</keyword>
<evidence type="ECO:0000256" key="2">
    <source>
        <dbReference type="ARBA" id="ARBA00022676"/>
    </source>
</evidence>
<dbReference type="Pfam" id="PF00201">
    <property type="entry name" value="UDPGT"/>
    <property type="match status" value="2"/>
</dbReference>
<evidence type="ECO:0000256" key="4">
    <source>
        <dbReference type="ARBA" id="ARBA00022692"/>
    </source>
</evidence>
<evidence type="ECO:0000256" key="3">
    <source>
        <dbReference type="ARBA" id="ARBA00022679"/>
    </source>
</evidence>
<evidence type="ECO:0000313" key="9">
    <source>
        <dbReference type="Proteomes" id="UP000008225"/>
    </source>
</evidence>
<feature type="transmembrane region" description="Helical" evidence="6">
    <location>
        <begin position="657"/>
        <end position="680"/>
    </location>
</feature>
<evidence type="ECO:0000313" key="8">
    <source>
        <dbReference type="Ensembl" id="ENSCJAP00000026111.3"/>
    </source>
</evidence>
<dbReference type="PANTHER" id="PTHR48043">
    <property type="entry name" value="EG:EG0003.4 PROTEIN-RELATED"/>
    <property type="match status" value="1"/>
</dbReference>
<dbReference type="GO" id="GO:0006805">
    <property type="term" value="P:xenobiotic metabolic process"/>
    <property type="evidence" value="ECO:0007669"/>
    <property type="project" value="Ensembl"/>
</dbReference>
<keyword evidence="3" id="KW-0808">Transferase</keyword>
<reference evidence="8" key="3">
    <citation type="submission" date="2025-09" db="UniProtKB">
        <authorList>
            <consortium name="Ensembl"/>
        </authorList>
    </citation>
    <scope>IDENTIFICATION</scope>
</reference>
<dbReference type="Proteomes" id="UP000008225">
    <property type="component" value="Chromosome 3"/>
</dbReference>
<keyword evidence="9" id="KW-1185">Reference proteome</keyword>
<keyword evidence="6" id="KW-0472">Membrane</keyword>
<dbReference type="Gene3D" id="3.40.50.2000">
    <property type="entry name" value="Glycogen Phosphorylase B"/>
    <property type="match status" value="3"/>
</dbReference>
<comment type="similarity">
    <text evidence="1">Belongs to the UDP-glycosyltransferase family.</text>
</comment>
<evidence type="ECO:0000256" key="5">
    <source>
        <dbReference type="ARBA" id="ARBA00022989"/>
    </source>
</evidence>
<dbReference type="SUPFAM" id="SSF53756">
    <property type="entry name" value="UDP-Glycosyltransferase/glycogen phosphorylase"/>
    <property type="match status" value="2"/>
</dbReference>
<dbReference type="STRING" id="9483.ENSCJAP00000026111"/>
<dbReference type="CDD" id="cd03784">
    <property type="entry name" value="GT1_Gtf-like"/>
    <property type="match status" value="1"/>
</dbReference>
<dbReference type="FunFam" id="3.40.50.2000:FF:000158">
    <property type="entry name" value="UDP-glucuronosyltransferase 2A1"/>
    <property type="match status" value="1"/>
</dbReference>
<protein>
    <submittedName>
        <fullName evidence="8">UDP glucuronosyltransferase family 2 member A1 complex locus</fullName>
    </submittedName>
</protein>
<dbReference type="FunFam" id="3.40.50.2000:FF:000081">
    <property type="entry name" value="UDP-glucuronosyltransferase 2A2"/>
    <property type="match status" value="1"/>
</dbReference>
<evidence type="ECO:0000256" key="7">
    <source>
        <dbReference type="SAM" id="SignalP"/>
    </source>
</evidence>
<evidence type="ECO:0000256" key="1">
    <source>
        <dbReference type="ARBA" id="ARBA00009995"/>
    </source>
</evidence>
<keyword evidence="4 6" id="KW-0812">Transmembrane</keyword>
<accession>F7IGM7</accession>
<dbReference type="InterPro" id="IPR002213">
    <property type="entry name" value="UDP_glucos_trans"/>
</dbReference>
<feature type="chain" id="PRO_5015328859" evidence="7">
    <location>
        <begin position="21"/>
        <end position="693"/>
    </location>
</feature>
<dbReference type="FunCoup" id="F7IGM7">
    <property type="interactions" value="284"/>
</dbReference>
<dbReference type="InterPro" id="IPR050271">
    <property type="entry name" value="UDP-glycosyltransferase"/>
</dbReference>
<gene>
    <name evidence="8" type="primary">UGT2A1</name>
    <name evidence="8" type="synonym">LOC100409222</name>
</gene>
<dbReference type="HOGENOM" id="CLU_587351_0_0_1"/>
<dbReference type="GO" id="GO:0015020">
    <property type="term" value="F:glucuronosyltransferase activity"/>
    <property type="evidence" value="ECO:0007669"/>
    <property type="project" value="Ensembl"/>
</dbReference>
<sequence>MLNNILLFSLQISLIGTTLGGNVLIWPMEGSHWLNVKIIIDELIRKEHNVTVLVASGALFITPISNPSLTFEIYEVPFGKERIEGVIKDFVLTWLENRPSPSTIWRFYQEMAKVIKDFHMVSQEICDGVLKNQQLMEKLKKSKFEVLVSDPVFPCGDLVALKLGIPFMYSLRFSPASTVEKHCGKVPYPPSYVPAVLSELTDQMSFTDRIRNFISYHLQDYMFETLWKSWDSYYSKALDGSHWLNIKIILEELIQRNHTVTALASSATLFINSNPDSPVNFEVIPVSYNKSNIDSLIEHMIMLWIDHRPTPLTIWAFYKELGKFLDAYFQINIQICDGVLNNPKLMARLQKGGFDVLVADPATVCGDLIALKLGIPFIYTLRFSPASTVERHCGKIPAPVSYVPAALSELTDQMTFGERIKNIISYSLQDYIFQSYWEEWNSYYSKILGKPTTLCETMGKAEIWLIRTYWDFEFPRPYLPNFEFVGGLHCKPAKPLPKVLWRYKGQKPATLGNNTQLYDWIPQNDLLGHPKTKAFITHGGTNGIYEAIYHGVPMVGVPMFADQPDNIAHMKAKGAAVEVNLNTMTSVDLLIALRTVINEPSYKENAMRLSRIHHDQPVKPLDRAVFWIEFVMRHKGAKHLRPAAHNLTWFQYHSLDVIGFLLVCVTTAIFLVIQCCFFFFQKFGKIGKKVKRE</sequence>
<dbReference type="InterPro" id="IPR035595">
    <property type="entry name" value="UDP_glycos_trans_CS"/>
</dbReference>
<dbReference type="GeneTree" id="ENSGT00940000161344"/>
<dbReference type="GO" id="GO:0007606">
    <property type="term" value="P:sensory perception of chemical stimulus"/>
    <property type="evidence" value="ECO:0007669"/>
    <property type="project" value="Ensembl"/>
</dbReference>
<keyword evidence="5 6" id="KW-1133">Transmembrane helix</keyword>
<reference evidence="8" key="1">
    <citation type="submission" date="2009-03" db="EMBL/GenBank/DDBJ databases">
        <authorList>
            <person name="Warren W."/>
            <person name="Ye L."/>
            <person name="Minx P."/>
            <person name="Worley K."/>
            <person name="Gibbs R."/>
            <person name="Wilson R.K."/>
        </authorList>
    </citation>
    <scope>NUCLEOTIDE SEQUENCE [LARGE SCALE GENOMIC DNA]</scope>
</reference>
<evidence type="ECO:0000256" key="6">
    <source>
        <dbReference type="SAM" id="Phobius"/>
    </source>
</evidence>
<proteinExistence type="inferred from homology"/>
<dbReference type="PANTHER" id="PTHR48043:SF140">
    <property type="entry name" value="UDP-GLUCURONOSYLTRANSFERASE 2A1"/>
    <property type="match status" value="1"/>
</dbReference>